<dbReference type="InterPro" id="IPR043519">
    <property type="entry name" value="NT_sf"/>
</dbReference>
<accession>A0A3B0UC14</accession>
<feature type="domain" description="Polymerase beta nucleotidyltransferase" evidence="1">
    <location>
        <begin position="10"/>
        <end position="88"/>
    </location>
</feature>
<protein>
    <recommendedName>
        <fullName evidence="1">Polymerase beta nucleotidyltransferase domain-containing protein</fullName>
    </recommendedName>
</protein>
<dbReference type="AlphaFoldDB" id="A0A3B0UC14"/>
<evidence type="ECO:0000313" key="2">
    <source>
        <dbReference type="EMBL" id="VAW25833.1"/>
    </source>
</evidence>
<dbReference type="Pfam" id="PF18765">
    <property type="entry name" value="Polbeta"/>
    <property type="match status" value="1"/>
</dbReference>
<evidence type="ECO:0000259" key="1">
    <source>
        <dbReference type="Pfam" id="PF18765"/>
    </source>
</evidence>
<dbReference type="PANTHER" id="PTHR33933">
    <property type="entry name" value="NUCLEOTIDYLTRANSFERASE"/>
    <property type="match status" value="1"/>
</dbReference>
<organism evidence="2">
    <name type="scientific">hydrothermal vent metagenome</name>
    <dbReference type="NCBI Taxonomy" id="652676"/>
    <lineage>
        <taxon>unclassified sequences</taxon>
        <taxon>metagenomes</taxon>
        <taxon>ecological metagenomes</taxon>
    </lineage>
</organism>
<dbReference type="PANTHER" id="PTHR33933:SF1">
    <property type="entry name" value="PROTEIN ADENYLYLTRANSFERASE MNTA-RELATED"/>
    <property type="match status" value="1"/>
</dbReference>
<sequence>ETKKFANQIKTSINGVDPKAEVLLYGSRARGSERVESDWDVLVLTDYSVDLAKESMFRDKVYDLELESGEPISIFVYSKKDWKTKQKVTPFYQNVIKEAISL</sequence>
<name>A0A3B0UC14_9ZZZZ</name>
<dbReference type="InterPro" id="IPR041633">
    <property type="entry name" value="Polbeta"/>
</dbReference>
<reference evidence="2" key="1">
    <citation type="submission" date="2018-06" db="EMBL/GenBank/DDBJ databases">
        <authorList>
            <person name="Zhirakovskaya E."/>
        </authorList>
    </citation>
    <scope>NUCLEOTIDE SEQUENCE</scope>
</reference>
<dbReference type="CDD" id="cd05403">
    <property type="entry name" value="NT_KNTase_like"/>
    <property type="match status" value="1"/>
</dbReference>
<dbReference type="Gene3D" id="3.30.460.10">
    <property type="entry name" value="Beta Polymerase, domain 2"/>
    <property type="match status" value="1"/>
</dbReference>
<dbReference type="SUPFAM" id="SSF81301">
    <property type="entry name" value="Nucleotidyltransferase"/>
    <property type="match status" value="1"/>
</dbReference>
<gene>
    <name evidence="2" type="ORF">MNBD_BACTEROID06-374</name>
</gene>
<feature type="non-terminal residue" evidence="2">
    <location>
        <position position="1"/>
    </location>
</feature>
<dbReference type="InterPro" id="IPR052548">
    <property type="entry name" value="Type_VII_TA_antitoxin"/>
</dbReference>
<proteinExistence type="predicted"/>
<dbReference type="EMBL" id="UOES01000025">
    <property type="protein sequence ID" value="VAW25833.1"/>
    <property type="molecule type" value="Genomic_DNA"/>
</dbReference>